<dbReference type="SUPFAM" id="SSF55961">
    <property type="entry name" value="Bet v1-like"/>
    <property type="match status" value="1"/>
</dbReference>
<proteinExistence type="predicted"/>
<evidence type="ECO:0000313" key="3">
    <source>
        <dbReference type="Proteomes" id="UP000321797"/>
    </source>
</evidence>
<organism evidence="2 3">
    <name type="scientific">Mycolicibacter arupensis</name>
    <dbReference type="NCBI Taxonomy" id="342002"/>
    <lineage>
        <taxon>Bacteria</taxon>
        <taxon>Bacillati</taxon>
        <taxon>Actinomycetota</taxon>
        <taxon>Actinomycetes</taxon>
        <taxon>Mycobacteriales</taxon>
        <taxon>Mycobacteriaceae</taxon>
        <taxon>Mycolicibacter</taxon>
    </lineage>
</organism>
<feature type="region of interest" description="Disordered" evidence="1">
    <location>
        <begin position="46"/>
        <end position="66"/>
    </location>
</feature>
<protein>
    <submittedName>
        <fullName evidence="2">SRPBCC family protein</fullName>
    </submittedName>
</protein>
<dbReference type="AlphaFoldDB" id="A0A5C7XZN7"/>
<accession>A0A5C7XZN7</accession>
<dbReference type="Proteomes" id="UP000321797">
    <property type="component" value="Unassembled WGS sequence"/>
</dbReference>
<dbReference type="Pfam" id="PF10604">
    <property type="entry name" value="Polyketide_cyc2"/>
    <property type="match status" value="1"/>
</dbReference>
<comment type="caution">
    <text evidence="2">The sequence shown here is derived from an EMBL/GenBank/DDBJ whole genome shotgun (WGS) entry which is preliminary data.</text>
</comment>
<evidence type="ECO:0000313" key="2">
    <source>
        <dbReference type="EMBL" id="TXI54698.1"/>
    </source>
</evidence>
<evidence type="ECO:0000256" key="1">
    <source>
        <dbReference type="SAM" id="MobiDB-lite"/>
    </source>
</evidence>
<dbReference type="InterPro" id="IPR019587">
    <property type="entry name" value="Polyketide_cyclase/dehydratase"/>
</dbReference>
<dbReference type="RefSeq" id="WP_276761369.1">
    <property type="nucleotide sequence ID" value="NZ_SSGD01000081.1"/>
</dbReference>
<dbReference type="InterPro" id="IPR023393">
    <property type="entry name" value="START-like_dom_sf"/>
</dbReference>
<dbReference type="Gene3D" id="3.30.530.20">
    <property type="match status" value="1"/>
</dbReference>
<sequence>MTQHPYIPVTVEQRTRVDQETAFHTIAPIDLSVVFKAWGPFPSVDGVTDQTGPWDTPGTLRRPQLGDGSSVVEQLTEYTAPHSFAYELRDFTGSLRYVVDHIRGEWTMTPDGSGTMVRWTYAFYPRPGRGWLVRVVLSRLWRAYAGRMLAATLEYVEAGKQRDVTGA</sequence>
<name>A0A5C7XZN7_9MYCO</name>
<dbReference type="EMBL" id="SSGD01000081">
    <property type="protein sequence ID" value="TXI54698.1"/>
    <property type="molecule type" value="Genomic_DNA"/>
</dbReference>
<gene>
    <name evidence="2" type="ORF">E6Q54_13960</name>
</gene>
<reference evidence="2 3" key="1">
    <citation type="submission" date="2018-09" db="EMBL/GenBank/DDBJ databases">
        <title>Metagenome Assembled Genomes from an Advanced Water Purification Facility.</title>
        <authorList>
            <person name="Stamps B.W."/>
            <person name="Spear J.R."/>
        </authorList>
    </citation>
    <scope>NUCLEOTIDE SEQUENCE [LARGE SCALE GENOMIC DNA]</scope>
    <source>
        <strain evidence="2">Bin_29_2</strain>
    </source>
</reference>